<feature type="binding site" evidence="8">
    <location>
        <begin position="506"/>
        <end position="508"/>
    </location>
    <ligand>
        <name>substrate</name>
    </ligand>
</feature>
<dbReference type="GO" id="GO:0000287">
    <property type="term" value="F:magnesium ion binding"/>
    <property type="evidence" value="ECO:0007669"/>
    <property type="project" value="UniProtKB-UniRule"/>
</dbReference>
<dbReference type="Proteomes" id="UP000177069">
    <property type="component" value="Unassembled WGS sequence"/>
</dbReference>
<dbReference type="Gene3D" id="3.30.1330.10">
    <property type="entry name" value="PurM-like, N-terminal domain"/>
    <property type="match status" value="2"/>
</dbReference>
<evidence type="ECO:0000313" key="13">
    <source>
        <dbReference type="Proteomes" id="UP000177069"/>
    </source>
</evidence>
<dbReference type="EC" id="6.3.5.3" evidence="8"/>
<comment type="caution">
    <text evidence="8">Lacks conserved residue(s) required for the propagation of feature annotation.</text>
</comment>
<evidence type="ECO:0000313" key="12">
    <source>
        <dbReference type="EMBL" id="OGD85531.1"/>
    </source>
</evidence>
<comment type="similarity">
    <text evidence="8">Belongs to the FGAMS family.</text>
</comment>
<evidence type="ECO:0000256" key="1">
    <source>
        <dbReference type="ARBA" id="ARBA00022490"/>
    </source>
</evidence>
<dbReference type="InterPro" id="IPR041609">
    <property type="entry name" value="PurL_linker"/>
</dbReference>
<evidence type="ECO:0000256" key="7">
    <source>
        <dbReference type="ARBA" id="ARBA00022842"/>
    </source>
</evidence>
<protein>
    <recommendedName>
        <fullName evidence="8">Phosphoribosylformylglycinamidine synthase subunit PurL</fullName>
        <shortName evidence="8">FGAM synthase</shortName>
        <ecNumber evidence="8">6.3.5.3</ecNumber>
    </recommendedName>
    <alternativeName>
        <fullName evidence="8">Formylglycinamide ribonucleotide amidotransferase subunit II</fullName>
        <shortName evidence="8">FGAR amidotransferase II</shortName>
        <shortName evidence="8">FGAR-AT II</shortName>
    </alternativeName>
    <alternativeName>
        <fullName evidence="8">Glutamine amidotransferase PurL</fullName>
    </alternativeName>
    <alternativeName>
        <fullName evidence="8">Phosphoribosylformylglycinamidine synthase subunit II</fullName>
    </alternativeName>
</protein>
<comment type="catalytic activity">
    <reaction evidence="8">
        <text>N(2)-formyl-N(1)-(5-phospho-beta-D-ribosyl)glycinamide + L-glutamine + ATP + H2O = 2-formamido-N(1)-(5-O-phospho-beta-D-ribosyl)acetamidine + L-glutamate + ADP + phosphate + H(+)</text>
        <dbReference type="Rhea" id="RHEA:17129"/>
        <dbReference type="ChEBI" id="CHEBI:15377"/>
        <dbReference type="ChEBI" id="CHEBI:15378"/>
        <dbReference type="ChEBI" id="CHEBI:29985"/>
        <dbReference type="ChEBI" id="CHEBI:30616"/>
        <dbReference type="ChEBI" id="CHEBI:43474"/>
        <dbReference type="ChEBI" id="CHEBI:58359"/>
        <dbReference type="ChEBI" id="CHEBI:147286"/>
        <dbReference type="ChEBI" id="CHEBI:147287"/>
        <dbReference type="ChEBI" id="CHEBI:456216"/>
        <dbReference type="EC" id="6.3.5.3"/>
    </reaction>
</comment>
<feature type="domain" description="PurM-like N-terminal" evidence="9">
    <location>
        <begin position="642"/>
        <end position="741"/>
    </location>
</feature>
<dbReference type="EMBL" id="MFBA01000024">
    <property type="protein sequence ID" value="OGD85531.1"/>
    <property type="molecule type" value="Genomic_DNA"/>
</dbReference>
<dbReference type="GO" id="GO:0004642">
    <property type="term" value="F:phosphoribosylformylglycinamidine synthase activity"/>
    <property type="evidence" value="ECO:0007669"/>
    <property type="project" value="UniProtKB-UniRule"/>
</dbReference>
<feature type="binding site" evidence="8">
    <location>
        <position position="436"/>
    </location>
    <ligand>
        <name>substrate</name>
    </ligand>
</feature>
<feature type="domain" description="PurM-like C-terminal" evidence="10">
    <location>
        <begin position="396"/>
        <end position="549"/>
    </location>
</feature>
<dbReference type="PANTHER" id="PTHR43555:SF1">
    <property type="entry name" value="PHOSPHORIBOSYLFORMYLGLYCINAMIDINE SYNTHASE SUBUNIT PURL"/>
    <property type="match status" value="1"/>
</dbReference>
<dbReference type="SUPFAM" id="SSF55326">
    <property type="entry name" value="PurM N-terminal domain-like"/>
    <property type="match status" value="2"/>
</dbReference>
<dbReference type="UniPathway" id="UPA00074">
    <property type="reaction ID" value="UER00128"/>
</dbReference>
<dbReference type="Pfam" id="PF18072">
    <property type="entry name" value="FGAR-AT_linker"/>
    <property type="match status" value="1"/>
</dbReference>
<comment type="subunit">
    <text evidence="8">Monomer. Part of the FGAM synthase complex composed of 1 PurL, 1 PurQ and 2 PurS subunits.</text>
</comment>
<sequence length="942" mass="104099">MYTVRVASKNQTDPKGQDLLAEIKRTLKITSINKIRTAKVYRLEGIKRKDVKKFAEKVLYEKIDQKIAYNKPVIKGANQTIEVAYKPGVMNPEVGSLLKAAKDLGIKLTAVDSSWEYAFFGKIRRDEAKNLITKLRLYNPLIEHIVDQKPKTLLISGKVGETKMVPIKNMSDGQLLELSGDKLFLNLEEMKVIQNYFKKINREPTDCEIETLAQTWSEHSGHKTFKAKIMINGEEKEPLIVRIKKEALKHKKNIVSAFVDNAGVMDFYDGWAINGKGETHNSPSAIEPYGGAMTGSGGVFRDIVATGQGAKTVISTDIFCLANWNMNLKKLPEGSLPPAYILSRVVAAVRDYGNRMGIPTNNGSFHFNDDFRAKPTVLVGAYGILPKKYAKKGEPQKGDIVVSIGGRVGRDGIHGATFSSGEMTQRTITVNAQAVQIGNAIEEKRTFDAIMEARDNDCIRAIQDSGGGGLSSAIGEMGSQIGVLVQLKNERLKYQGLSPWEIWISESQERMILAIPKNKIIKFKKICHKYNVEVSVLGMFDGSKKLKVFFGRQKVCDLQMQFLHQGLPQRVMKAKKVSQSALQENKNPPIPRTKGKWVEILQKVLTDGNICSKELILRMYDHTVQGTSVLQPFTGVSYDGPNDAAVIRPILNKPYGMVVSHGLNPILNRIDPYWGSIWAATEAIANYVAVGGVYQDASLVNNYIWPFPDEESLGSLDRSVDAVVDFMKILKIPVISGKDSLSSTYRSDDGLVLKIPPVLCISVFGKIPNVIKTVSSDFKKAGSTIVLVGRQDSSSMGGSVYFAKNNLLGESVPKVDLKILPKVLDAINHGISEGKILSCHDVSEGGIITSIFEMSVGAKLGAKIKIENRHKRVDYFLFNETAGCFMAEVADKTTARKLFGGTPYEILGETVPEQILTVANLFSVDVEKLKTLWKEPLEGIFK</sequence>
<dbReference type="InterPro" id="IPR036676">
    <property type="entry name" value="PurM-like_C_sf"/>
</dbReference>
<keyword evidence="4 8" id="KW-0547">Nucleotide-binding</keyword>
<feature type="binding site" evidence="8">
    <location>
        <position position="701"/>
    </location>
    <ligand>
        <name>ATP</name>
        <dbReference type="ChEBI" id="CHEBI:30616"/>
    </ligand>
</feature>
<evidence type="ECO:0000259" key="10">
    <source>
        <dbReference type="Pfam" id="PF02769"/>
    </source>
</evidence>
<dbReference type="GO" id="GO:0005737">
    <property type="term" value="C:cytoplasm"/>
    <property type="evidence" value="ECO:0007669"/>
    <property type="project" value="UniProtKB-SubCell"/>
</dbReference>
<feature type="binding site" evidence="8">
    <location>
        <position position="302"/>
    </location>
    <ligand>
        <name>Mg(2+)</name>
        <dbReference type="ChEBI" id="CHEBI:18420"/>
        <label>2</label>
    </ligand>
</feature>
<dbReference type="InterPro" id="IPR036604">
    <property type="entry name" value="PurS-like_sf"/>
</dbReference>
<feature type="binding site" evidence="8">
    <location>
        <position position="737"/>
    </location>
    <ligand>
        <name>ATP</name>
        <dbReference type="ChEBI" id="CHEBI:30616"/>
    </ligand>
</feature>
<evidence type="ECO:0000256" key="6">
    <source>
        <dbReference type="ARBA" id="ARBA00022840"/>
    </source>
</evidence>
<dbReference type="Gene3D" id="3.30.1280.10">
    <property type="entry name" value="Phosphoribosylformylglycinamidine synthase subunit PurS"/>
    <property type="match status" value="1"/>
</dbReference>
<organism evidence="12 13">
    <name type="scientific">Candidatus Curtissbacteria bacterium RIFCSPHIGHO2_01_FULL_41_13</name>
    <dbReference type="NCBI Taxonomy" id="1797745"/>
    <lineage>
        <taxon>Bacteria</taxon>
        <taxon>Candidatus Curtissiibacteriota</taxon>
    </lineage>
</organism>
<evidence type="ECO:0000259" key="11">
    <source>
        <dbReference type="Pfam" id="PF18072"/>
    </source>
</evidence>
<dbReference type="PANTHER" id="PTHR43555">
    <property type="entry name" value="PHOSPHORIBOSYLFORMYLGLYCINAMIDINE SYNTHASE SUBUNIT PURL"/>
    <property type="match status" value="1"/>
</dbReference>
<dbReference type="SUPFAM" id="SSF56042">
    <property type="entry name" value="PurM C-terminal domain-like"/>
    <property type="match status" value="2"/>
</dbReference>
<feature type="binding site" evidence="8">
    <location>
        <position position="301"/>
    </location>
    <ligand>
        <name>substrate</name>
    </ligand>
</feature>
<dbReference type="GO" id="GO:0005524">
    <property type="term" value="F:ATP binding"/>
    <property type="evidence" value="ECO:0007669"/>
    <property type="project" value="UniProtKB-UniRule"/>
</dbReference>
<evidence type="ECO:0000256" key="2">
    <source>
        <dbReference type="ARBA" id="ARBA00022598"/>
    </source>
</evidence>
<evidence type="ECO:0000256" key="4">
    <source>
        <dbReference type="ARBA" id="ARBA00022741"/>
    </source>
</evidence>
<reference evidence="12 13" key="1">
    <citation type="journal article" date="2016" name="Nat. Commun.">
        <title>Thousands of microbial genomes shed light on interconnected biogeochemical processes in an aquifer system.</title>
        <authorList>
            <person name="Anantharaman K."/>
            <person name="Brown C.T."/>
            <person name="Hug L.A."/>
            <person name="Sharon I."/>
            <person name="Castelle C.J."/>
            <person name="Probst A.J."/>
            <person name="Thomas B.C."/>
            <person name="Singh A."/>
            <person name="Wilkins M.J."/>
            <person name="Karaoz U."/>
            <person name="Brodie E.L."/>
            <person name="Williams K.H."/>
            <person name="Hubbard S.S."/>
            <person name="Banfield J.F."/>
        </authorList>
    </citation>
    <scope>NUCLEOTIDE SEQUENCE [LARGE SCALE GENOMIC DNA]</scope>
</reference>
<feature type="binding site" evidence="8">
    <location>
        <position position="278"/>
    </location>
    <ligand>
        <name>Mg(2+)</name>
        <dbReference type="ChEBI" id="CHEBI:18420"/>
        <label>1</label>
    </ligand>
</feature>
<feature type="binding site" evidence="8">
    <location>
        <position position="464"/>
    </location>
    <ligand>
        <name>Mg(2+)</name>
        <dbReference type="ChEBI" id="CHEBI:18420"/>
        <label>2</label>
    </ligand>
</feature>
<dbReference type="InterPro" id="IPR010074">
    <property type="entry name" value="PRibForGlyAmidine_synth_PurL"/>
</dbReference>
<keyword evidence="2 8" id="KW-0436">Ligase</keyword>
<dbReference type="GO" id="GO:0006189">
    <property type="term" value="P:'de novo' IMP biosynthetic process"/>
    <property type="evidence" value="ECO:0007669"/>
    <property type="project" value="UniProtKB-UniRule"/>
</dbReference>
<keyword evidence="5 8" id="KW-0658">Purine biosynthesis</keyword>
<evidence type="ECO:0000256" key="8">
    <source>
        <dbReference type="HAMAP-Rule" id="MF_00420"/>
    </source>
</evidence>
<gene>
    <name evidence="8" type="primary">purL</name>
    <name evidence="12" type="ORF">A2696_00690</name>
</gene>
<comment type="caution">
    <text evidence="12">The sequence shown here is derived from an EMBL/GenBank/DDBJ whole genome shotgun (WGS) entry which is preliminary data.</text>
</comment>
<evidence type="ECO:0000256" key="3">
    <source>
        <dbReference type="ARBA" id="ARBA00022723"/>
    </source>
</evidence>
<name>A0A1F5G0Y2_9BACT</name>
<dbReference type="CDD" id="cd02203">
    <property type="entry name" value="PurL_repeat1"/>
    <property type="match status" value="1"/>
</dbReference>
<dbReference type="HAMAP" id="MF_00420">
    <property type="entry name" value="PurL_2"/>
    <property type="match status" value="1"/>
</dbReference>
<dbReference type="InterPro" id="IPR010918">
    <property type="entry name" value="PurM-like_C_dom"/>
</dbReference>
<feature type="binding site" evidence="8">
    <location>
        <position position="740"/>
    </location>
    <ligand>
        <name>substrate</name>
    </ligand>
</feature>
<proteinExistence type="inferred from homology"/>
<evidence type="ECO:0000259" key="9">
    <source>
        <dbReference type="Pfam" id="PF00586"/>
    </source>
</evidence>
<dbReference type="InterPro" id="IPR036921">
    <property type="entry name" value="PurM-like_N_sf"/>
</dbReference>
<dbReference type="Gene3D" id="3.90.650.10">
    <property type="entry name" value="PurM-like C-terminal domain"/>
    <property type="match status" value="2"/>
</dbReference>
<dbReference type="InterPro" id="IPR016188">
    <property type="entry name" value="PurM-like_N"/>
</dbReference>
<comment type="function">
    <text evidence="8">Part of the phosphoribosylformylglycinamidine synthase complex involved in the purines biosynthetic pathway. Catalyzes the ATP-dependent conversion of formylglycinamide ribonucleotide (FGAR) and glutamine to yield formylglycinamidine ribonucleotide (FGAM) and glutamate. The FGAM synthase complex is composed of three subunits. PurQ produces an ammonia molecule by converting glutamine to glutamate. PurL transfers the ammonia molecule to FGAR to form FGAM in an ATP-dependent manner. PurS interacts with PurQ and PurL and is thought to assist in the transfer of the ammonia molecule from PurQ to PurL.</text>
</comment>
<feature type="active site" evidence="8">
    <location>
        <position position="219"/>
    </location>
</feature>
<accession>A0A1F5G0Y2</accession>
<feature type="domain" description="PurM-like N-terminal" evidence="9">
    <location>
        <begin position="260"/>
        <end position="384"/>
    </location>
</feature>
<feature type="active site" description="Proton acceptor" evidence="8">
    <location>
        <position position="280"/>
    </location>
</feature>
<feature type="binding site" evidence="8">
    <location>
        <position position="276"/>
    </location>
    <ligand>
        <name>ATP</name>
        <dbReference type="ChEBI" id="CHEBI:30616"/>
    </ligand>
</feature>
<dbReference type="Pfam" id="PF00586">
    <property type="entry name" value="AIRS"/>
    <property type="match status" value="2"/>
</dbReference>
<dbReference type="AlphaFoldDB" id="A0A1F5G0Y2"/>
<keyword evidence="1 8" id="KW-0963">Cytoplasm</keyword>
<comment type="subcellular location">
    <subcellularLocation>
        <location evidence="8">Cytoplasm</location>
    </subcellularLocation>
</comment>
<feature type="domain" description="Phosphoribosylformylglycinamidine synthase linker" evidence="11">
    <location>
        <begin position="182"/>
        <end position="223"/>
    </location>
</feature>
<keyword evidence="3 8" id="KW-0479">Metal-binding</keyword>
<feature type="domain" description="PurM-like C-terminal" evidence="10">
    <location>
        <begin position="780"/>
        <end position="917"/>
    </location>
</feature>
<dbReference type="CDD" id="cd02204">
    <property type="entry name" value="PurL_repeat2"/>
    <property type="match status" value="1"/>
</dbReference>
<keyword evidence="7 8" id="KW-0460">Magnesium</keyword>
<evidence type="ECO:0000256" key="5">
    <source>
        <dbReference type="ARBA" id="ARBA00022755"/>
    </source>
</evidence>
<keyword evidence="6 8" id="KW-0067">ATP-binding</keyword>
<dbReference type="Pfam" id="PF02769">
    <property type="entry name" value="AIRS_C"/>
    <property type="match status" value="2"/>
</dbReference>
<comment type="pathway">
    <text evidence="8">Purine metabolism; IMP biosynthesis via de novo pathway; 5-amino-1-(5-phospho-D-ribosyl)imidazole from N(2)-formyl-N(1)-(5-phospho-D-ribosyl)glycinamide: step 1/2.</text>
</comment>